<dbReference type="AlphaFoldDB" id="A0A4Y4CWK4"/>
<dbReference type="Gene3D" id="1.10.150.130">
    <property type="match status" value="1"/>
</dbReference>
<dbReference type="EMBL" id="BJNV01000045">
    <property type="protein sequence ID" value="GEC96502.1"/>
    <property type="molecule type" value="Genomic_DNA"/>
</dbReference>
<dbReference type="PROSITE" id="PS51900">
    <property type="entry name" value="CB"/>
    <property type="match status" value="1"/>
</dbReference>
<evidence type="ECO:0000256" key="3">
    <source>
        <dbReference type="ARBA" id="ARBA00023125"/>
    </source>
</evidence>
<reference evidence="8 9" key="1">
    <citation type="submission" date="2019-06" db="EMBL/GenBank/DDBJ databases">
        <title>Whole genome shotgun sequence of Zoogloea ramigera NBRC 15342.</title>
        <authorList>
            <person name="Hosoyama A."/>
            <person name="Uohara A."/>
            <person name="Ohji S."/>
            <person name="Ichikawa N."/>
        </authorList>
    </citation>
    <scope>NUCLEOTIDE SEQUENCE [LARGE SCALE GENOMIC DNA]</scope>
    <source>
        <strain evidence="8 9">NBRC 15342</strain>
    </source>
</reference>
<dbReference type="InterPro" id="IPR010998">
    <property type="entry name" value="Integrase_recombinase_N"/>
</dbReference>
<dbReference type="PROSITE" id="PS51898">
    <property type="entry name" value="TYR_RECOMBINASE"/>
    <property type="match status" value="1"/>
</dbReference>
<dbReference type="InterPro" id="IPR044068">
    <property type="entry name" value="CB"/>
</dbReference>
<accession>A0A4Y4CWK4</accession>
<keyword evidence="3 5" id="KW-0238">DNA-binding</keyword>
<comment type="caution">
    <text evidence="8">The sequence shown here is derived from an EMBL/GenBank/DDBJ whole genome shotgun (WGS) entry which is preliminary data.</text>
</comment>
<feature type="domain" description="Tyr recombinase" evidence="6">
    <location>
        <begin position="231"/>
        <end position="448"/>
    </location>
</feature>
<organism evidence="8 9">
    <name type="scientific">Zoogloea ramigera</name>
    <dbReference type="NCBI Taxonomy" id="350"/>
    <lineage>
        <taxon>Bacteria</taxon>
        <taxon>Pseudomonadati</taxon>
        <taxon>Pseudomonadota</taxon>
        <taxon>Betaproteobacteria</taxon>
        <taxon>Rhodocyclales</taxon>
        <taxon>Zoogloeaceae</taxon>
        <taxon>Zoogloea</taxon>
    </lineage>
</organism>
<dbReference type="InterPro" id="IPR011010">
    <property type="entry name" value="DNA_brk_join_enz"/>
</dbReference>
<keyword evidence="2" id="KW-0229">DNA integration</keyword>
<protein>
    <recommendedName>
        <fullName evidence="10">Integrase</fullName>
    </recommendedName>
</protein>
<dbReference type="GO" id="GO:0003677">
    <property type="term" value="F:DNA binding"/>
    <property type="evidence" value="ECO:0007669"/>
    <property type="project" value="UniProtKB-UniRule"/>
</dbReference>
<dbReference type="InterPro" id="IPR050090">
    <property type="entry name" value="Tyrosine_recombinase_XerCD"/>
</dbReference>
<proteinExistence type="inferred from homology"/>
<dbReference type="Gene3D" id="1.10.443.10">
    <property type="entry name" value="Intergrase catalytic core"/>
    <property type="match status" value="1"/>
</dbReference>
<dbReference type="InterPro" id="IPR013762">
    <property type="entry name" value="Integrase-like_cat_sf"/>
</dbReference>
<sequence length="457" mass="51097">MSKDLPVKASFSSAGNALPPVPAHLQGVPGTQRAVSSANALGVDSDHEAIVVWLNTRAKNAHTRKAYLQELRRFMAFMLYLRGRPVSSATLGDLEAFRVWLAVPYLPAEGWPADFMPFKPDGAAGDGQTPRLRGLSIGSRRRADTTIRSFFRFLHEGGYLAANPCMKLGRLTGEEISHDELEKLQLSPERYARQRRQEAIALDNQDQGKAFSIALWRWLRGFLDSDENTWQIPDSPGLANDPTEPGQARCWPQERRERLRCILLFGYAAASRRAELTETMMNAIVRSGQRWVWKVIGKGRTATDGPDRVTLDDQALDALIRYRLARGLPGHPSPDEGQTPLIAKLTPKRVRPNHALKTGQGVTAGYLNTELQRFFSYAAPFAARQNPDWAPILRQAASHWLRHTRGSHFALGQVSLAMTAEHLRHKDPRTTSKYYVHLDDEARGGAIDSISRLLDEN</sequence>
<evidence type="ECO:0000256" key="2">
    <source>
        <dbReference type="ARBA" id="ARBA00022908"/>
    </source>
</evidence>
<evidence type="ECO:0000256" key="4">
    <source>
        <dbReference type="ARBA" id="ARBA00023172"/>
    </source>
</evidence>
<evidence type="ECO:0000259" key="7">
    <source>
        <dbReference type="PROSITE" id="PS51900"/>
    </source>
</evidence>
<dbReference type="InterPro" id="IPR002104">
    <property type="entry name" value="Integrase_catalytic"/>
</dbReference>
<dbReference type="PANTHER" id="PTHR30349:SF41">
    <property type="entry name" value="INTEGRASE_RECOMBINASE PROTEIN MJ0367-RELATED"/>
    <property type="match status" value="1"/>
</dbReference>
<dbReference type="SUPFAM" id="SSF56349">
    <property type="entry name" value="DNA breaking-rejoining enzymes"/>
    <property type="match status" value="2"/>
</dbReference>
<evidence type="ECO:0008006" key="10">
    <source>
        <dbReference type="Google" id="ProtNLM"/>
    </source>
</evidence>
<feature type="domain" description="Core-binding (CB)" evidence="7">
    <location>
        <begin position="44"/>
        <end position="155"/>
    </location>
</feature>
<keyword evidence="4" id="KW-0233">DNA recombination</keyword>
<evidence type="ECO:0000259" key="6">
    <source>
        <dbReference type="PROSITE" id="PS51898"/>
    </source>
</evidence>
<evidence type="ECO:0000256" key="1">
    <source>
        <dbReference type="ARBA" id="ARBA00008857"/>
    </source>
</evidence>
<dbReference type="PANTHER" id="PTHR30349">
    <property type="entry name" value="PHAGE INTEGRASE-RELATED"/>
    <property type="match status" value="1"/>
</dbReference>
<keyword evidence="9" id="KW-1185">Reference proteome</keyword>
<dbReference type="GO" id="GO:0015074">
    <property type="term" value="P:DNA integration"/>
    <property type="evidence" value="ECO:0007669"/>
    <property type="project" value="UniProtKB-KW"/>
</dbReference>
<dbReference type="GO" id="GO:0006310">
    <property type="term" value="P:DNA recombination"/>
    <property type="evidence" value="ECO:0007669"/>
    <property type="project" value="UniProtKB-KW"/>
</dbReference>
<gene>
    <name evidence="8" type="ORF">ZRA01_25750</name>
</gene>
<comment type="similarity">
    <text evidence="1">Belongs to the 'phage' integrase family.</text>
</comment>
<dbReference type="Proteomes" id="UP000318422">
    <property type="component" value="Unassembled WGS sequence"/>
</dbReference>
<dbReference type="CDD" id="cd00397">
    <property type="entry name" value="DNA_BRE_C"/>
    <property type="match status" value="1"/>
</dbReference>
<evidence type="ECO:0000313" key="8">
    <source>
        <dbReference type="EMBL" id="GEC96502.1"/>
    </source>
</evidence>
<evidence type="ECO:0000256" key="5">
    <source>
        <dbReference type="PROSITE-ProRule" id="PRU01248"/>
    </source>
</evidence>
<evidence type="ECO:0000313" key="9">
    <source>
        <dbReference type="Proteomes" id="UP000318422"/>
    </source>
</evidence>
<name>A0A4Y4CWK4_ZOORA</name>